<dbReference type="InterPro" id="IPR000073">
    <property type="entry name" value="AB_hydrolase_1"/>
</dbReference>
<dbReference type="InterPro" id="IPR029058">
    <property type="entry name" value="AB_hydrolase_fold"/>
</dbReference>
<reference evidence="4 5" key="1">
    <citation type="submission" date="2017-02" db="EMBL/GenBank/DDBJ databases">
        <title>Complete genome sequence of the cold-active Pseudoalteromonas aliena strain EH1 isolated from Arctic seawater.</title>
        <authorList>
            <person name="Kim E."/>
            <person name="Heo E."/>
            <person name="Kim H."/>
            <person name="Kim D."/>
        </authorList>
    </citation>
    <scope>NUCLEOTIDE SEQUENCE [LARGE SCALE GENOMIC DNA]</scope>
    <source>
        <strain evidence="4 5">EH1</strain>
    </source>
</reference>
<dbReference type="InterPro" id="IPR050266">
    <property type="entry name" value="AB_hydrolase_sf"/>
</dbReference>
<evidence type="ECO:0000313" key="5">
    <source>
        <dbReference type="Proteomes" id="UP000188243"/>
    </source>
</evidence>
<dbReference type="EMBL" id="CP019628">
    <property type="protein sequence ID" value="AQP98548.1"/>
    <property type="molecule type" value="Genomic_DNA"/>
</dbReference>
<evidence type="ECO:0000256" key="2">
    <source>
        <dbReference type="ARBA" id="ARBA00022801"/>
    </source>
</evidence>
<dbReference type="Gene3D" id="3.40.50.1820">
    <property type="entry name" value="alpha/beta hydrolase"/>
    <property type="match status" value="1"/>
</dbReference>
<dbReference type="RefSeq" id="WP_077535278.1">
    <property type="nucleotide sequence ID" value="NZ_CP019628.1"/>
</dbReference>
<dbReference type="GO" id="GO:0016787">
    <property type="term" value="F:hydrolase activity"/>
    <property type="evidence" value="ECO:0007669"/>
    <property type="project" value="UniProtKB-KW"/>
</dbReference>
<dbReference type="STRING" id="247523.B0W48_01300"/>
<evidence type="ECO:0000313" key="4">
    <source>
        <dbReference type="EMBL" id="AQP98548.1"/>
    </source>
</evidence>
<dbReference type="SUPFAM" id="SSF53474">
    <property type="entry name" value="alpha/beta-Hydrolases"/>
    <property type="match status" value="1"/>
</dbReference>
<dbReference type="PANTHER" id="PTHR43798:SF14">
    <property type="entry name" value="SERINE HYDROLASE-LIKE PROTEIN DDB_G0286239"/>
    <property type="match status" value="1"/>
</dbReference>
<accession>A0A1Q2GTU0</accession>
<dbReference type="GO" id="GO:0016020">
    <property type="term" value="C:membrane"/>
    <property type="evidence" value="ECO:0007669"/>
    <property type="project" value="TreeGrafter"/>
</dbReference>
<proteinExistence type="inferred from homology"/>
<sequence>MQPFNIKVNNSNIHGLKKGSGGDVVIALHGWLDNSNSFFPMLNKVQPSQTWYCIDFVGHGLSSWKSDDAHYYFVDYIDDVYQFINALGVKKVHLVGHSMGAMVAGLFASCFSDYVKSVSFIEGIGCVTTPSEAVCEQLKSAVLNRARLKNKKSRIYKSKALIYEARSQTTDLDNELIALLMDRNIKPVNGGFVLTTDPKLKNHSGFRFDEAQCIGAIKDLSAPCQLILGNEGYSFVKQNLAKYISYYSNLSVINVDGGHHCHMQSSELCFEHIHAFMVQSGAC</sequence>
<organism evidence="4 5">
    <name type="scientific">Pseudoalteromonas aliena</name>
    <dbReference type="NCBI Taxonomy" id="247523"/>
    <lineage>
        <taxon>Bacteria</taxon>
        <taxon>Pseudomonadati</taxon>
        <taxon>Pseudomonadota</taxon>
        <taxon>Gammaproteobacteria</taxon>
        <taxon>Alteromonadales</taxon>
        <taxon>Pseudoalteromonadaceae</taxon>
        <taxon>Pseudoalteromonas</taxon>
    </lineage>
</organism>
<feature type="domain" description="AB hydrolase-1" evidence="3">
    <location>
        <begin position="24"/>
        <end position="260"/>
    </location>
</feature>
<evidence type="ECO:0000259" key="3">
    <source>
        <dbReference type="Pfam" id="PF00561"/>
    </source>
</evidence>
<gene>
    <name evidence="4" type="ORF">B0W48_01300</name>
</gene>
<protein>
    <submittedName>
        <fullName evidence="4">Alpha/beta hydrolase</fullName>
    </submittedName>
</protein>
<keyword evidence="2 4" id="KW-0378">Hydrolase</keyword>
<dbReference type="KEGG" id="paln:B0W48_01300"/>
<dbReference type="Pfam" id="PF00561">
    <property type="entry name" value="Abhydrolase_1"/>
    <property type="match status" value="1"/>
</dbReference>
<evidence type="ECO:0000256" key="1">
    <source>
        <dbReference type="ARBA" id="ARBA00008645"/>
    </source>
</evidence>
<dbReference type="AlphaFoldDB" id="A0A1Q2GTU0"/>
<comment type="similarity">
    <text evidence="1">Belongs to the AB hydrolase superfamily.</text>
</comment>
<dbReference type="Proteomes" id="UP000188243">
    <property type="component" value="Chromosome"/>
</dbReference>
<name>A0A1Q2GTU0_9GAMM</name>
<dbReference type="PANTHER" id="PTHR43798">
    <property type="entry name" value="MONOACYLGLYCEROL LIPASE"/>
    <property type="match status" value="1"/>
</dbReference>